<feature type="domain" description="Sulphate adenylyltransferase catalytic" evidence="9">
    <location>
        <begin position="163"/>
        <end position="373"/>
    </location>
</feature>
<evidence type="ECO:0000313" key="12">
    <source>
        <dbReference type="Proteomes" id="UP001589833"/>
    </source>
</evidence>
<dbReference type="Gene3D" id="3.10.400.10">
    <property type="entry name" value="Sulfate adenylyltransferase"/>
    <property type="match status" value="1"/>
</dbReference>
<evidence type="ECO:0000259" key="9">
    <source>
        <dbReference type="Pfam" id="PF01747"/>
    </source>
</evidence>
<organism evidence="11 12">
    <name type="scientific">Halalkalibacter alkalisediminis</name>
    <dbReference type="NCBI Taxonomy" id="935616"/>
    <lineage>
        <taxon>Bacteria</taxon>
        <taxon>Bacillati</taxon>
        <taxon>Bacillota</taxon>
        <taxon>Bacilli</taxon>
        <taxon>Bacillales</taxon>
        <taxon>Bacillaceae</taxon>
        <taxon>Halalkalibacter</taxon>
    </lineage>
</organism>
<keyword evidence="4 8" id="KW-0547">Nucleotide-binding</keyword>
<dbReference type="EC" id="2.7.7.4" evidence="8"/>
<keyword evidence="12" id="KW-1185">Reference proteome</keyword>
<protein>
    <recommendedName>
        <fullName evidence="8">Sulfate adenylyltransferase</fullName>
        <ecNumber evidence="8">2.7.7.4</ecNumber>
    </recommendedName>
    <alternativeName>
        <fullName evidence="8">ATP-sulfurylase</fullName>
    </alternativeName>
    <alternativeName>
        <fullName evidence="8">Sulfate adenylate transferase</fullName>
        <shortName evidence="8">SAT</shortName>
    </alternativeName>
</protein>
<dbReference type="Gene3D" id="3.40.50.620">
    <property type="entry name" value="HUPs"/>
    <property type="match status" value="1"/>
</dbReference>
<dbReference type="PANTHER" id="PTHR43509">
    <property type="match status" value="1"/>
</dbReference>
<proteinExistence type="inferred from homology"/>
<dbReference type="RefSeq" id="WP_273844866.1">
    <property type="nucleotide sequence ID" value="NZ_JAQQWT010000010.1"/>
</dbReference>
<evidence type="ECO:0000256" key="6">
    <source>
        <dbReference type="ARBA" id="ARBA00037980"/>
    </source>
</evidence>
<evidence type="ECO:0000256" key="5">
    <source>
        <dbReference type="ARBA" id="ARBA00022840"/>
    </source>
</evidence>
<evidence type="ECO:0000256" key="3">
    <source>
        <dbReference type="ARBA" id="ARBA00022695"/>
    </source>
</evidence>
<dbReference type="SUPFAM" id="SSF52374">
    <property type="entry name" value="Nucleotidylyl transferase"/>
    <property type="match status" value="1"/>
</dbReference>
<dbReference type="InterPro" id="IPR002650">
    <property type="entry name" value="Sulphate_adenylyltransferase"/>
</dbReference>
<dbReference type="InterPro" id="IPR024951">
    <property type="entry name" value="Sulfurylase_cat_dom"/>
</dbReference>
<comment type="pathway">
    <text evidence="1 8">Sulfur metabolism; hydrogen sulfide biosynthesis; sulfite from sulfate: step 1/3.</text>
</comment>
<dbReference type="PANTHER" id="PTHR43509:SF1">
    <property type="entry name" value="SULFATE ADENYLYLTRANSFERASE"/>
    <property type="match status" value="1"/>
</dbReference>
<keyword evidence="3 8" id="KW-0548">Nucleotidyltransferase</keyword>
<dbReference type="InterPro" id="IPR020792">
    <property type="entry name" value="SO4_adenylyltransferase_pro"/>
</dbReference>
<evidence type="ECO:0000259" key="10">
    <source>
        <dbReference type="Pfam" id="PF14306"/>
    </source>
</evidence>
<feature type="domain" description="ATP-sulfurylase PUA-like" evidence="10">
    <location>
        <begin position="5"/>
        <end position="154"/>
    </location>
</feature>
<dbReference type="InterPro" id="IPR014729">
    <property type="entry name" value="Rossmann-like_a/b/a_fold"/>
</dbReference>
<keyword evidence="5 8" id="KW-0067">ATP-binding</keyword>
<comment type="catalytic activity">
    <reaction evidence="7 8">
        <text>sulfate + ATP + H(+) = adenosine 5'-phosphosulfate + diphosphate</text>
        <dbReference type="Rhea" id="RHEA:18133"/>
        <dbReference type="ChEBI" id="CHEBI:15378"/>
        <dbReference type="ChEBI" id="CHEBI:16189"/>
        <dbReference type="ChEBI" id="CHEBI:30616"/>
        <dbReference type="ChEBI" id="CHEBI:33019"/>
        <dbReference type="ChEBI" id="CHEBI:58243"/>
        <dbReference type="EC" id="2.7.7.4"/>
    </reaction>
</comment>
<comment type="caution">
    <text evidence="11">The sequence shown here is derived from an EMBL/GenBank/DDBJ whole genome shotgun (WGS) entry which is preliminary data.</text>
</comment>
<evidence type="ECO:0000256" key="7">
    <source>
        <dbReference type="ARBA" id="ARBA00049370"/>
    </source>
</evidence>
<keyword evidence="2 8" id="KW-0808">Transferase</keyword>
<evidence type="ECO:0000256" key="4">
    <source>
        <dbReference type="ARBA" id="ARBA00022741"/>
    </source>
</evidence>
<evidence type="ECO:0000313" key="11">
    <source>
        <dbReference type="EMBL" id="MFC0562379.1"/>
    </source>
</evidence>
<dbReference type="SUPFAM" id="SSF88697">
    <property type="entry name" value="PUA domain-like"/>
    <property type="match status" value="1"/>
</dbReference>
<gene>
    <name evidence="8 11" type="primary">sat</name>
    <name evidence="11" type="ORF">ACFFH4_26480</name>
</gene>
<dbReference type="Proteomes" id="UP001589833">
    <property type="component" value="Unassembled WGS sequence"/>
</dbReference>
<dbReference type="EMBL" id="JBHLTR010000131">
    <property type="protein sequence ID" value="MFC0562379.1"/>
    <property type="molecule type" value="Genomic_DNA"/>
</dbReference>
<evidence type="ECO:0000256" key="2">
    <source>
        <dbReference type="ARBA" id="ARBA00022679"/>
    </source>
</evidence>
<dbReference type="InterPro" id="IPR015947">
    <property type="entry name" value="PUA-like_sf"/>
</dbReference>
<reference evidence="11 12" key="1">
    <citation type="submission" date="2024-09" db="EMBL/GenBank/DDBJ databases">
        <authorList>
            <person name="Sun Q."/>
            <person name="Mori K."/>
        </authorList>
    </citation>
    <scope>NUCLEOTIDE SEQUENCE [LARGE SCALE GENOMIC DNA]</scope>
    <source>
        <strain evidence="11 12">NCAIM B.02301</strain>
    </source>
</reference>
<name>A0ABV6NNM8_9BACI</name>
<accession>A0ABV6NNM8</accession>
<dbReference type="Pfam" id="PF14306">
    <property type="entry name" value="PUA_2"/>
    <property type="match status" value="1"/>
</dbReference>
<evidence type="ECO:0000256" key="1">
    <source>
        <dbReference type="ARBA" id="ARBA00005048"/>
    </source>
</evidence>
<dbReference type="CDD" id="cd00517">
    <property type="entry name" value="ATPS"/>
    <property type="match status" value="1"/>
</dbReference>
<sequence>MSLSIPHGGLLINRIDPNYDYSTIKKEVELDNISLSDLELIATGAYSPLTGFMNRTDYLSVVQDMRLENGLIWSIPITLPVDENQSKSLKVGEKIKLTQNNSIYGILELEDKYKPDKEVEAKHVFQTTDLAHPGVKKLFERPDVYLAGTITLVKSPQKQNFQQFYLSPVQTRQEFQKRNWKTVVGFQTRNPVHRAHEYIQKSALEIVDGLFLNPLVGETKSDDIPADVRMESYQVLLKHYYPTDHVFLAVFPAAMRYAGPREAIFHAMVRKNFGCTHFIVGRDHAGVGDYYGTYDAQKIFEHFSDDELGITPLFFEHSFYCKKCGNIASTKTCPHGKEERLILSGTKVREMLRNGETPPPEFSRTEVIEVLIRGMKR</sequence>
<evidence type="ECO:0000256" key="8">
    <source>
        <dbReference type="HAMAP-Rule" id="MF_00066"/>
    </source>
</evidence>
<dbReference type="NCBIfam" id="TIGR00339">
    <property type="entry name" value="sopT"/>
    <property type="match status" value="1"/>
</dbReference>
<dbReference type="GO" id="GO:0004781">
    <property type="term" value="F:sulfate adenylyltransferase (ATP) activity"/>
    <property type="evidence" value="ECO:0007669"/>
    <property type="project" value="UniProtKB-EC"/>
</dbReference>
<dbReference type="Pfam" id="PF01747">
    <property type="entry name" value="ATP-sulfurylase"/>
    <property type="match status" value="1"/>
</dbReference>
<dbReference type="HAMAP" id="MF_00066">
    <property type="entry name" value="Sulf_adenylyltr"/>
    <property type="match status" value="1"/>
</dbReference>
<dbReference type="NCBIfam" id="NF003166">
    <property type="entry name" value="PRK04149.1"/>
    <property type="match status" value="1"/>
</dbReference>
<dbReference type="InterPro" id="IPR025980">
    <property type="entry name" value="ATP-Sase_PUA-like_dom"/>
</dbReference>
<comment type="similarity">
    <text evidence="6 8">Belongs to the sulfate adenylyltransferase family.</text>
</comment>